<dbReference type="PANTHER" id="PTHR23358:SF6">
    <property type="entry name" value="METHYLCYTOSINE DIOXYGENASE TET"/>
    <property type="match status" value="1"/>
</dbReference>
<evidence type="ECO:0000256" key="9">
    <source>
        <dbReference type="ARBA" id="ARBA00047840"/>
    </source>
</evidence>
<comment type="cofactor">
    <cofactor evidence="11">
        <name>Fe(2+)</name>
        <dbReference type="ChEBI" id="CHEBI:29033"/>
    </cofactor>
    <text evidence="11">Binds 1 Fe(2+) ion per subunit.</text>
</comment>
<evidence type="ECO:0000256" key="11">
    <source>
        <dbReference type="RuleBase" id="RU367064"/>
    </source>
</evidence>
<dbReference type="InterPro" id="IPR040175">
    <property type="entry name" value="TET1/2/3"/>
</dbReference>
<comment type="catalytic activity">
    <reaction evidence="11">
        <text>a 5-methyl-2'-deoxycytidine in DNA + 2-oxoglutarate + O2 = a 5-hydroxymethyl-2'-deoxycytidine in DNA + succinate + CO2</text>
        <dbReference type="Rhea" id="RHEA:52636"/>
        <dbReference type="Rhea" id="RHEA-COMP:11370"/>
        <dbReference type="Rhea" id="RHEA-COMP:13315"/>
        <dbReference type="ChEBI" id="CHEBI:15379"/>
        <dbReference type="ChEBI" id="CHEBI:16526"/>
        <dbReference type="ChEBI" id="CHEBI:16810"/>
        <dbReference type="ChEBI" id="CHEBI:30031"/>
        <dbReference type="ChEBI" id="CHEBI:85454"/>
        <dbReference type="ChEBI" id="CHEBI:136731"/>
        <dbReference type="EC" id="1.14.11.80"/>
    </reaction>
</comment>
<dbReference type="GO" id="GO:0005634">
    <property type="term" value="C:nucleus"/>
    <property type="evidence" value="ECO:0007669"/>
    <property type="project" value="UniProtKB-UniRule"/>
</dbReference>
<evidence type="ECO:0000256" key="10">
    <source>
        <dbReference type="ARBA" id="ARBA00049431"/>
    </source>
</evidence>
<evidence type="ECO:0000256" key="5">
    <source>
        <dbReference type="ARBA" id="ARBA00022833"/>
    </source>
</evidence>
<comment type="similarity">
    <text evidence="2 11">Belongs to the TET family.</text>
</comment>
<evidence type="ECO:0000256" key="2">
    <source>
        <dbReference type="ARBA" id="ARBA00007502"/>
    </source>
</evidence>
<evidence type="ECO:0000256" key="8">
    <source>
        <dbReference type="ARBA" id="ARBA00023004"/>
    </source>
</evidence>
<dbReference type="Proteomes" id="UP000887565">
    <property type="component" value="Unplaced"/>
</dbReference>
<name>A0A915JRU8_ROMCU</name>
<sequence length="891" mass="102264">MDSQFKIEPMNPSFYGPIRRPMREFLDHQNPFYIPPHRSNIIYRPCNNISTKFQQENRMYVNNMYGLRQRWTNMPYNHEPLPGISSFYEHKNLQFSTGFNHNPGSYVRTYQVPHYNGYRYQVMDYAAQNSTYHLCNPPQFLPNMSRYGLQHRYITPSQPFGVSQQDSQISKKMNGCMKTEVKEERDIVAHQSSAANVNIHQYPTQTTPKKKKTVKIARRKYKKLPKSTKVVKMKSLKFKHSENPLYFSDALKLPDDSRLPPTSKLTARQIASFLVSNNKKCNALFSNVDNLWDFLPKTCGGSLSRNHKSVKEEDSNSMIKFTDRDDVNSYLQRCSSPTANIPLWNGLNESGQSVFQRLAKNLEQAKCQCDCLVGKNITENDGPYYTHLAAAPTVDDLRKIIESRTGEYGVAVRIERLIFTSKEGKTDQGCPIAKWVIRRRDPQEKVLCLVRPRIGHSCSTAVLCVAMVVWDGVEKSQADDLYSYLIKLLPEYGNATNRRCELNEERTCACQGIDPSISGASFSFGCSWSMYYDSCKFTRSVHAKKFKLKNMEDDELLADKCHTLADNVALVYKRVVPAAYRNQTFTGERAQSCRLGYRCGGPFSGITACVDFCAHAHKDVHNMNNGCTVVVTLTKHRGFYKPDDEQLHVLPNYLLDLSDRNPYDREVPGLEILTRYPMHTFTRKEKAESCKKRTLKLKAYLQMQKRARLDKSCSDPNEKFMSSETTSSEIQEDTKPEFYYSYNENQRAFSDPEIGGVAVALSHGSILFECAKKENHATTALNRPDRRDPKRISLVFYQHKLLNEPNHGAEKWRQRRMTKENILTKKISKRITSPLNFVWPKIDPPRTSEACSGSMENRRVSTITIFRMLNGNDPEETVNHLLCGEIFGALA</sequence>
<comment type="function">
    <text evidence="11">Dioxygenase that catalyzes the conversion of the modified genomic base 5-methylcytosine (5mC) into 5-hydroxymethylcytosine (5hmC) and plays a key role in epigenetic chromatin reprogramming during embryonic development.</text>
</comment>
<keyword evidence="13" id="KW-1185">Reference proteome</keyword>
<evidence type="ECO:0000256" key="3">
    <source>
        <dbReference type="ARBA" id="ARBA00022454"/>
    </source>
</evidence>
<dbReference type="Pfam" id="PF12851">
    <property type="entry name" value="Tet_JBP"/>
    <property type="match status" value="1"/>
</dbReference>
<evidence type="ECO:0000256" key="4">
    <source>
        <dbReference type="ARBA" id="ARBA00022723"/>
    </source>
</evidence>
<reference evidence="14" key="1">
    <citation type="submission" date="2022-11" db="UniProtKB">
        <authorList>
            <consortium name="WormBaseParasite"/>
        </authorList>
    </citation>
    <scope>IDENTIFICATION</scope>
</reference>
<dbReference type="EC" id="1.14.11.80" evidence="11"/>
<evidence type="ECO:0000259" key="12">
    <source>
        <dbReference type="SMART" id="SM01333"/>
    </source>
</evidence>
<evidence type="ECO:0000256" key="7">
    <source>
        <dbReference type="ARBA" id="ARBA00023002"/>
    </source>
</evidence>
<accession>A0A915JRU8</accession>
<dbReference type="GO" id="GO:0141166">
    <property type="term" value="P:chromosomal 5-methylcytosine DNA demethylation pathway"/>
    <property type="evidence" value="ECO:0007669"/>
    <property type="project" value="UniProtKB-UniRule"/>
</dbReference>
<dbReference type="GO" id="GO:0040029">
    <property type="term" value="P:epigenetic regulation of gene expression"/>
    <property type="evidence" value="ECO:0007669"/>
    <property type="project" value="InterPro"/>
</dbReference>
<evidence type="ECO:0000256" key="6">
    <source>
        <dbReference type="ARBA" id="ARBA00022964"/>
    </source>
</evidence>
<dbReference type="GO" id="GO:0045944">
    <property type="term" value="P:positive regulation of transcription by RNA polymerase II"/>
    <property type="evidence" value="ECO:0007669"/>
    <property type="project" value="TreeGrafter"/>
</dbReference>
<comment type="cofactor">
    <cofactor evidence="11">
        <name>Zn(2+)</name>
        <dbReference type="ChEBI" id="CHEBI:29105"/>
    </cofactor>
    <text evidence="11">The zinc ions have a structural role.</text>
</comment>
<keyword evidence="4 11" id="KW-0479">Metal-binding</keyword>
<organism evidence="13 14">
    <name type="scientific">Romanomermis culicivorax</name>
    <name type="common">Nematode worm</name>
    <dbReference type="NCBI Taxonomy" id="13658"/>
    <lineage>
        <taxon>Eukaryota</taxon>
        <taxon>Metazoa</taxon>
        <taxon>Ecdysozoa</taxon>
        <taxon>Nematoda</taxon>
        <taxon>Enoplea</taxon>
        <taxon>Dorylaimia</taxon>
        <taxon>Mermithida</taxon>
        <taxon>Mermithoidea</taxon>
        <taxon>Mermithidae</taxon>
        <taxon>Romanomermis</taxon>
    </lineage>
</organism>
<evidence type="ECO:0000313" key="14">
    <source>
        <dbReference type="WBParaSite" id="nRc.2.0.1.t28809-RA"/>
    </source>
</evidence>
<dbReference type="WBParaSite" id="nRc.2.0.1.t28809-RA">
    <property type="protein sequence ID" value="nRc.2.0.1.t28809-RA"/>
    <property type="gene ID" value="nRc.2.0.1.g28809"/>
</dbReference>
<feature type="domain" description="Methylcytosine dioxygenase TET1-3 oxygenase" evidence="12">
    <location>
        <begin position="527"/>
        <end position="800"/>
    </location>
</feature>
<keyword evidence="6 11" id="KW-0223">Dioxygenase</keyword>
<dbReference type="AlphaFoldDB" id="A0A915JRU8"/>
<keyword evidence="5 11" id="KW-0862">Zinc</keyword>
<dbReference type="GO" id="GO:0005694">
    <property type="term" value="C:chromosome"/>
    <property type="evidence" value="ECO:0007669"/>
    <property type="project" value="UniProtKB-SubCell"/>
</dbReference>
<comment type="subcellular location">
    <subcellularLocation>
        <location evidence="1">Chromosome</location>
    </subcellularLocation>
</comment>
<dbReference type="PANTHER" id="PTHR23358">
    <property type="entry name" value="METHYLCYTOSINE DIOXYGENASE TET"/>
    <property type="match status" value="1"/>
</dbReference>
<keyword evidence="3" id="KW-0158">Chromosome</keyword>
<dbReference type="SMART" id="SM01333">
    <property type="entry name" value="Tet_JBP"/>
    <property type="match status" value="1"/>
</dbReference>
<keyword evidence="7 11" id="KW-0560">Oxidoreductase</keyword>
<evidence type="ECO:0000313" key="13">
    <source>
        <dbReference type="Proteomes" id="UP000887565"/>
    </source>
</evidence>
<evidence type="ECO:0000256" key="1">
    <source>
        <dbReference type="ARBA" id="ARBA00004286"/>
    </source>
</evidence>
<keyword evidence="8 11" id="KW-0408">Iron</keyword>
<comment type="catalytic activity">
    <reaction evidence="9 11">
        <text>a 5-formyl-2'-deoxycytidine in DNA + 2-oxoglutarate + O2 = a 5-carboxyl-2'-deoxycytidine in DNA + succinate + CO2 + H(+)</text>
        <dbReference type="Rhea" id="RHEA:53832"/>
        <dbReference type="Rhea" id="RHEA-COMP:13656"/>
        <dbReference type="Rhea" id="RHEA-COMP:13657"/>
        <dbReference type="ChEBI" id="CHEBI:15378"/>
        <dbReference type="ChEBI" id="CHEBI:15379"/>
        <dbReference type="ChEBI" id="CHEBI:16526"/>
        <dbReference type="ChEBI" id="CHEBI:16810"/>
        <dbReference type="ChEBI" id="CHEBI:30031"/>
        <dbReference type="ChEBI" id="CHEBI:137731"/>
        <dbReference type="ChEBI" id="CHEBI:137732"/>
        <dbReference type="EC" id="1.14.11.80"/>
    </reaction>
</comment>
<dbReference type="InterPro" id="IPR024779">
    <property type="entry name" value="2OGFeDO_JBP1/TET_oxygenase_dom"/>
</dbReference>
<dbReference type="InterPro" id="IPR046942">
    <property type="entry name" value="TET_oxygenase"/>
</dbReference>
<dbReference type="GO" id="GO:0008270">
    <property type="term" value="F:zinc ion binding"/>
    <property type="evidence" value="ECO:0007669"/>
    <property type="project" value="UniProtKB-UniRule"/>
</dbReference>
<proteinExistence type="inferred from homology"/>
<dbReference type="GO" id="GO:0070579">
    <property type="term" value="F:DNA 5-methylcytosine dioxygenase activity"/>
    <property type="evidence" value="ECO:0007669"/>
    <property type="project" value="UniProtKB-UniRule"/>
</dbReference>
<comment type="catalytic activity">
    <reaction evidence="10 11">
        <text>a 5-hydroxymethyl-2'-deoxycytidine in DNA + 2-oxoglutarate + O2 = a 5-formyl-2'-deoxycytidine in DNA + succinate + CO2 + H2O</text>
        <dbReference type="Rhea" id="RHEA:53828"/>
        <dbReference type="Rhea" id="RHEA-COMP:13315"/>
        <dbReference type="Rhea" id="RHEA-COMP:13656"/>
        <dbReference type="ChEBI" id="CHEBI:15377"/>
        <dbReference type="ChEBI" id="CHEBI:15379"/>
        <dbReference type="ChEBI" id="CHEBI:16526"/>
        <dbReference type="ChEBI" id="CHEBI:16810"/>
        <dbReference type="ChEBI" id="CHEBI:30031"/>
        <dbReference type="ChEBI" id="CHEBI:136731"/>
        <dbReference type="ChEBI" id="CHEBI:137731"/>
        <dbReference type="EC" id="1.14.11.80"/>
    </reaction>
</comment>
<protein>
    <recommendedName>
        <fullName evidence="11">Methylcytosine dioxygenase TET</fullName>
        <ecNumber evidence="11">1.14.11.80</ecNumber>
    </recommendedName>
</protein>